<dbReference type="KEGG" id="sgra:EX895_000105"/>
<dbReference type="EMBL" id="SRRM01000002">
    <property type="protein sequence ID" value="TKY90107.1"/>
    <property type="molecule type" value="Genomic_DNA"/>
</dbReference>
<organism evidence="3 4">
    <name type="scientific">Sporisorium graminicola</name>
    <dbReference type="NCBI Taxonomy" id="280036"/>
    <lineage>
        <taxon>Eukaryota</taxon>
        <taxon>Fungi</taxon>
        <taxon>Dikarya</taxon>
        <taxon>Basidiomycota</taxon>
        <taxon>Ustilaginomycotina</taxon>
        <taxon>Ustilaginomycetes</taxon>
        <taxon>Ustilaginales</taxon>
        <taxon>Ustilaginaceae</taxon>
        <taxon>Sporisorium</taxon>
    </lineage>
</organism>
<feature type="region of interest" description="Disordered" evidence="1">
    <location>
        <begin position="250"/>
        <end position="275"/>
    </location>
</feature>
<keyword evidence="4" id="KW-1185">Reference proteome</keyword>
<dbReference type="RefSeq" id="XP_029742092.1">
    <property type="nucleotide sequence ID" value="XM_029880706.1"/>
</dbReference>
<dbReference type="SUPFAM" id="SSF53474">
    <property type="entry name" value="alpha/beta-Hydrolases"/>
    <property type="match status" value="1"/>
</dbReference>
<evidence type="ECO:0000313" key="3">
    <source>
        <dbReference type="EMBL" id="TKY90107.1"/>
    </source>
</evidence>
<gene>
    <name evidence="3" type="ORF">EX895_000105</name>
</gene>
<evidence type="ECO:0000259" key="2">
    <source>
        <dbReference type="Pfam" id="PF12146"/>
    </source>
</evidence>
<dbReference type="InterPro" id="IPR029058">
    <property type="entry name" value="AB_hydrolase_fold"/>
</dbReference>
<name>A0A4U7L0C7_9BASI</name>
<dbReference type="Proteomes" id="UP000306050">
    <property type="component" value="Chromosome SGRAM_1"/>
</dbReference>
<dbReference type="GeneID" id="40723000"/>
<feature type="domain" description="Serine aminopeptidase S33" evidence="2">
    <location>
        <begin position="278"/>
        <end position="419"/>
    </location>
</feature>
<evidence type="ECO:0000256" key="1">
    <source>
        <dbReference type="SAM" id="MobiDB-lite"/>
    </source>
</evidence>
<dbReference type="OrthoDB" id="10249433at2759"/>
<protein>
    <recommendedName>
        <fullName evidence="2">Serine aminopeptidase S33 domain-containing protein</fullName>
    </recommendedName>
</protein>
<reference evidence="3 4" key="1">
    <citation type="submission" date="2019-05" db="EMBL/GenBank/DDBJ databases">
        <title>Sporisorium graminicola CBS 10092 draft sequencing and annotation.</title>
        <authorList>
            <person name="Solano-Gonzalez S."/>
            <person name="Caddick M.X."/>
            <person name="Darby A."/>
        </authorList>
    </citation>
    <scope>NUCLEOTIDE SEQUENCE [LARGE SCALE GENOMIC DNA]</scope>
    <source>
        <strain evidence="3 4">CBS 10092</strain>
    </source>
</reference>
<feature type="region of interest" description="Disordered" evidence="1">
    <location>
        <begin position="218"/>
        <end position="237"/>
    </location>
</feature>
<comment type="caution">
    <text evidence="3">The sequence shown here is derived from an EMBL/GenBank/DDBJ whole genome shotgun (WGS) entry which is preliminary data.</text>
</comment>
<accession>A0A4U7L0C7</accession>
<dbReference type="InterPro" id="IPR022742">
    <property type="entry name" value="Hydrolase_4"/>
</dbReference>
<proteinExistence type="predicted"/>
<dbReference type="Gene3D" id="3.40.50.1820">
    <property type="entry name" value="alpha/beta hydrolase"/>
    <property type="match status" value="1"/>
</dbReference>
<feature type="domain" description="Serine aminopeptidase S33" evidence="2">
    <location>
        <begin position="107"/>
        <end position="210"/>
    </location>
</feature>
<feature type="compositionally biased region" description="Polar residues" evidence="1">
    <location>
        <begin position="260"/>
        <end position="269"/>
    </location>
</feature>
<evidence type="ECO:0000313" key="4">
    <source>
        <dbReference type="Proteomes" id="UP000306050"/>
    </source>
</evidence>
<dbReference type="PANTHER" id="PTHR11614">
    <property type="entry name" value="PHOSPHOLIPASE-RELATED"/>
    <property type="match status" value="1"/>
</dbReference>
<dbReference type="InterPro" id="IPR051044">
    <property type="entry name" value="MAG_DAG_Lipase"/>
</dbReference>
<dbReference type="Pfam" id="PF12146">
    <property type="entry name" value="Hydrolase_4"/>
    <property type="match status" value="2"/>
</dbReference>
<sequence length="449" mass="49568">MERSSSLRMEYLKIAHQVITEPLLCHLNLLTPGGGDPTFGRSEIPYSAAEHRLIYSNPEVSAIRRRVLIPAHSLLESGSWDKEKWSWVTYYIWTCPAALESEQLHSDIVMAHGINDYAGKLAPHALHFMKRGFRVIAIDLPSFGRSTGLHGYLPSMKINARAMHAVVMDVRTWDEESGLLGRAGRERKLFAEGHSMGAFTVLYYAALYPPLMPGNDGGPDLSLKQVPSEQAKTTTDEDLVEEALRAHEHTPLAHHRPEHTNGSSSTSSAVLPGKPTPYRPSLSGVAVAAPMITISSQSRPNKAIEYIAHVLRFFAGRLPLASAIKGNVSDDPRVEDEFNADPLTYKGKVRISTGLAILDGIDDLAAKAHLITCPLTIHHGANDRVTDPNGSKQFFEKVGTPKEHKSIKIWPGYEHVMMKNVQGMSEEDTQKTRAVLTEIGDWLVAQARK</sequence>
<dbReference type="AlphaFoldDB" id="A0A4U7L0C7"/>